<dbReference type="InterPro" id="IPR016496">
    <property type="entry name" value="GTPase_HflX"/>
</dbReference>
<dbReference type="PRINTS" id="PR00326">
    <property type="entry name" value="GTP1OBG"/>
</dbReference>
<dbReference type="GO" id="GO:0005737">
    <property type="term" value="C:cytoplasm"/>
    <property type="evidence" value="ECO:0007669"/>
    <property type="project" value="UniProtKB-SubCell"/>
</dbReference>
<dbReference type="FunFam" id="3.40.50.11060:FF:000001">
    <property type="entry name" value="GTPase HflX"/>
    <property type="match status" value="1"/>
</dbReference>
<comment type="caution">
    <text evidence="10">The sequence shown here is derived from an EMBL/GenBank/DDBJ whole genome shotgun (WGS) entry which is preliminary data.</text>
</comment>
<dbReference type="RefSeq" id="WP_105727782.1">
    <property type="nucleotide sequence ID" value="NZ_PVBS01000006.1"/>
</dbReference>
<dbReference type="InterPro" id="IPR025121">
    <property type="entry name" value="GTPase_HflX_N"/>
</dbReference>
<comment type="similarity">
    <text evidence="6">Belongs to the TRAFAC class OBG-HflX-like GTPase superfamily. HflX GTPase family.</text>
</comment>
<dbReference type="PROSITE" id="PS51705">
    <property type="entry name" value="G_HFLX"/>
    <property type="match status" value="1"/>
</dbReference>
<feature type="domain" description="Hflx-type G" evidence="9">
    <location>
        <begin position="204"/>
        <end position="385"/>
    </location>
</feature>
<sequence>MGKTKIYDTALKPERALLVSVITPDISEQNAKDYLQELEFLVQTAGGEVHGVFTQKLTNPEHATFVGSGKLEEIRQYADAEEIDMIVFDDELSPSQLRNIERELKRKILDRSNLILDIFAKHAQTAQAKTQVELAQLQYLLPRLTRMWTHLERQRGGIGMRGPGESQIETDRRIILNKISLLKERLKVIDKQNETQRKNRGELIRVALVGYTNVGKSTILNMISKSDVLMENKLFATLDTTVRKVVIDNLPFLLSDTVGFIRKLPHHLVESFKSTLDEVREADVLIHVVDISHPNFEDHIAAVNETLKDIDALDKPVITVFNKIDAYKAPVEVDENGEEIKVTLEDFRNSWMAKNSDPAIFLSATEKTNVEEFKQKLYEIISKMHTARYPYNNLLY</sequence>
<dbReference type="GO" id="GO:0005525">
    <property type="term" value="F:GTP binding"/>
    <property type="evidence" value="ECO:0007669"/>
    <property type="project" value="UniProtKB-UniRule"/>
</dbReference>
<reference evidence="10 11" key="1">
    <citation type="submission" date="2018-02" db="EMBL/GenBank/DDBJ databases">
        <title>The draft genome of Sphingobacterium gobiense H7.</title>
        <authorList>
            <person name="Li L."/>
            <person name="Liu L."/>
            <person name="Zhang X."/>
            <person name="Wang T."/>
            <person name="Liang L."/>
        </authorList>
    </citation>
    <scope>NUCLEOTIDE SEQUENCE [LARGE SCALE GENOMIC DNA]</scope>
    <source>
        <strain evidence="10 11">ACCC 05757</strain>
    </source>
</reference>
<comment type="cofactor">
    <cofactor evidence="8">
        <name>Mg(2+)</name>
        <dbReference type="ChEBI" id="CHEBI:18420"/>
    </cofactor>
</comment>
<dbReference type="Pfam" id="PF13167">
    <property type="entry name" value="GTP-bdg_N"/>
    <property type="match status" value="1"/>
</dbReference>
<dbReference type="FunFam" id="3.40.50.300:FF:000955">
    <property type="entry name" value="GTPase HflX"/>
    <property type="match status" value="1"/>
</dbReference>
<organism evidence="10 11">
    <name type="scientific">Sphingobacterium gobiense</name>
    <dbReference type="NCBI Taxonomy" id="1382456"/>
    <lineage>
        <taxon>Bacteria</taxon>
        <taxon>Pseudomonadati</taxon>
        <taxon>Bacteroidota</taxon>
        <taxon>Sphingobacteriia</taxon>
        <taxon>Sphingobacteriales</taxon>
        <taxon>Sphingobacteriaceae</taxon>
        <taxon>Sphingobacterium</taxon>
    </lineage>
</organism>
<evidence type="ECO:0000259" key="9">
    <source>
        <dbReference type="PROSITE" id="PS51705"/>
    </source>
</evidence>
<protein>
    <recommendedName>
        <fullName evidence="6">GTPase HflX</fullName>
    </recommendedName>
    <alternativeName>
        <fullName evidence="6">GTP-binding protein HflX</fullName>
    </alternativeName>
</protein>
<gene>
    <name evidence="6 10" type="primary">hflX</name>
    <name evidence="10" type="ORF">C5749_18885</name>
</gene>
<dbReference type="GO" id="GO:0043022">
    <property type="term" value="F:ribosome binding"/>
    <property type="evidence" value="ECO:0007669"/>
    <property type="project" value="TreeGrafter"/>
</dbReference>
<dbReference type="HAMAP" id="MF_00900">
    <property type="entry name" value="GTPase_HflX"/>
    <property type="match status" value="1"/>
</dbReference>
<evidence type="ECO:0000313" key="11">
    <source>
        <dbReference type="Proteomes" id="UP000238642"/>
    </source>
</evidence>
<evidence type="ECO:0000256" key="4">
    <source>
        <dbReference type="ARBA" id="ARBA00022842"/>
    </source>
</evidence>
<dbReference type="GO" id="GO:0046872">
    <property type="term" value="F:metal ion binding"/>
    <property type="evidence" value="ECO:0007669"/>
    <property type="project" value="UniProtKB-KW"/>
</dbReference>
<feature type="binding site" evidence="8">
    <location>
        <position position="237"/>
    </location>
    <ligand>
        <name>Mg(2+)</name>
        <dbReference type="ChEBI" id="CHEBI:18420"/>
    </ligand>
</feature>
<name>A0A2S9JD15_9SPHI</name>
<comment type="function">
    <text evidence="6">GTPase that associates with the 50S ribosomal subunit and may have a role during protein synthesis or ribosome biogenesis.</text>
</comment>
<evidence type="ECO:0000256" key="7">
    <source>
        <dbReference type="PIRSR" id="PIRSR006809-1"/>
    </source>
</evidence>
<dbReference type="OrthoDB" id="9812272at2"/>
<accession>A0A2S9JD15</accession>
<dbReference type="InterPro" id="IPR006073">
    <property type="entry name" value="GTP-bd"/>
</dbReference>
<keyword evidence="5 6" id="KW-0342">GTP-binding</keyword>
<evidence type="ECO:0000256" key="2">
    <source>
        <dbReference type="ARBA" id="ARBA00022723"/>
    </source>
</evidence>
<dbReference type="PANTHER" id="PTHR10229">
    <property type="entry name" value="GTP-BINDING PROTEIN HFLX"/>
    <property type="match status" value="1"/>
</dbReference>
<dbReference type="EMBL" id="PVBS01000006">
    <property type="protein sequence ID" value="PRD50761.1"/>
    <property type="molecule type" value="Genomic_DNA"/>
</dbReference>
<dbReference type="InterPro" id="IPR042108">
    <property type="entry name" value="GTPase_HflX_N_sf"/>
</dbReference>
<comment type="subunit">
    <text evidence="6">Monomer. Associates with the 50S ribosomal subunit.</text>
</comment>
<keyword evidence="3 6" id="KW-0547">Nucleotide-binding</keyword>
<feature type="binding site" evidence="7">
    <location>
        <begin position="210"/>
        <end position="217"/>
    </location>
    <ligand>
        <name>GTP</name>
        <dbReference type="ChEBI" id="CHEBI:37565"/>
    </ligand>
</feature>
<dbReference type="NCBIfam" id="TIGR03156">
    <property type="entry name" value="GTP_HflX"/>
    <property type="match status" value="1"/>
</dbReference>
<dbReference type="GO" id="GO:0003924">
    <property type="term" value="F:GTPase activity"/>
    <property type="evidence" value="ECO:0007669"/>
    <property type="project" value="UniProtKB-UniRule"/>
</dbReference>
<feature type="binding site" evidence="8">
    <location>
        <position position="217"/>
    </location>
    <ligand>
        <name>Mg(2+)</name>
        <dbReference type="ChEBI" id="CHEBI:18420"/>
    </ligand>
</feature>
<dbReference type="Pfam" id="PF01926">
    <property type="entry name" value="MMR_HSR1"/>
    <property type="match status" value="1"/>
</dbReference>
<keyword evidence="4 8" id="KW-0460">Magnesium</keyword>
<keyword evidence="11" id="KW-1185">Reference proteome</keyword>
<dbReference type="InterPro" id="IPR030394">
    <property type="entry name" value="G_HFLX_dom"/>
</dbReference>
<feature type="binding site" evidence="7">
    <location>
        <begin position="322"/>
        <end position="325"/>
    </location>
    <ligand>
        <name>GTP</name>
        <dbReference type="ChEBI" id="CHEBI:37565"/>
    </ligand>
</feature>
<evidence type="ECO:0000256" key="1">
    <source>
        <dbReference type="ARBA" id="ARBA00022490"/>
    </source>
</evidence>
<dbReference type="Proteomes" id="UP000238642">
    <property type="component" value="Unassembled WGS sequence"/>
</dbReference>
<dbReference type="PANTHER" id="PTHR10229:SF0">
    <property type="entry name" value="GTP-BINDING PROTEIN 6-RELATED"/>
    <property type="match status" value="1"/>
</dbReference>
<dbReference type="Pfam" id="PF16360">
    <property type="entry name" value="GTP-bdg_M"/>
    <property type="match status" value="1"/>
</dbReference>
<dbReference type="Gene3D" id="3.40.50.300">
    <property type="entry name" value="P-loop containing nucleotide triphosphate hydrolases"/>
    <property type="match status" value="1"/>
</dbReference>
<feature type="binding site" evidence="7">
    <location>
        <begin position="256"/>
        <end position="259"/>
    </location>
    <ligand>
        <name>GTP</name>
        <dbReference type="ChEBI" id="CHEBI:37565"/>
    </ligand>
</feature>
<dbReference type="InterPro" id="IPR032305">
    <property type="entry name" value="GTP-bd_M"/>
</dbReference>
<dbReference type="AlphaFoldDB" id="A0A2S9JD15"/>
<comment type="subcellular location">
    <subcellularLocation>
        <location evidence="6">Cytoplasm</location>
    </subcellularLocation>
    <text evidence="6">May associate with membranes.</text>
</comment>
<evidence type="ECO:0000256" key="8">
    <source>
        <dbReference type="PIRSR" id="PIRSR006809-2"/>
    </source>
</evidence>
<dbReference type="InterPro" id="IPR027417">
    <property type="entry name" value="P-loop_NTPase"/>
</dbReference>
<feature type="binding site" evidence="7">
    <location>
        <begin position="363"/>
        <end position="365"/>
    </location>
    <ligand>
        <name>GTP</name>
        <dbReference type="ChEBI" id="CHEBI:37565"/>
    </ligand>
</feature>
<dbReference type="PIRSF" id="PIRSF006809">
    <property type="entry name" value="GTP-binding_hflX_prd"/>
    <property type="match status" value="1"/>
</dbReference>
<keyword evidence="1 6" id="KW-0963">Cytoplasm</keyword>
<keyword evidence="2 8" id="KW-0479">Metal-binding</keyword>
<dbReference type="CDD" id="cd01878">
    <property type="entry name" value="HflX"/>
    <property type="match status" value="1"/>
</dbReference>
<evidence type="ECO:0000256" key="3">
    <source>
        <dbReference type="ARBA" id="ARBA00022741"/>
    </source>
</evidence>
<dbReference type="SUPFAM" id="SSF52540">
    <property type="entry name" value="P-loop containing nucleoside triphosphate hydrolases"/>
    <property type="match status" value="1"/>
</dbReference>
<evidence type="ECO:0000256" key="5">
    <source>
        <dbReference type="ARBA" id="ARBA00023134"/>
    </source>
</evidence>
<evidence type="ECO:0000256" key="6">
    <source>
        <dbReference type="HAMAP-Rule" id="MF_00900"/>
    </source>
</evidence>
<feature type="binding site" evidence="7">
    <location>
        <begin position="235"/>
        <end position="239"/>
    </location>
    <ligand>
        <name>GTP</name>
        <dbReference type="ChEBI" id="CHEBI:37565"/>
    </ligand>
</feature>
<dbReference type="Gene3D" id="6.10.250.2860">
    <property type="match status" value="1"/>
</dbReference>
<proteinExistence type="inferred from homology"/>
<evidence type="ECO:0000313" key="10">
    <source>
        <dbReference type="EMBL" id="PRD50761.1"/>
    </source>
</evidence>
<dbReference type="Gene3D" id="3.40.50.11060">
    <property type="entry name" value="GTPase HflX, N-terminal domain"/>
    <property type="match status" value="1"/>
</dbReference>